<dbReference type="InterPro" id="IPR036812">
    <property type="entry name" value="NAD(P)_OxRdtase_dom_sf"/>
</dbReference>
<feature type="domain" description="NADP-dependent oxidoreductase" evidence="2">
    <location>
        <begin position="18"/>
        <end position="317"/>
    </location>
</feature>
<dbReference type="RefSeq" id="WP_025705339.1">
    <property type="nucleotide sequence ID" value="NZ_CP009287.1"/>
</dbReference>
<dbReference type="InterPro" id="IPR020471">
    <property type="entry name" value="AKR"/>
</dbReference>
<dbReference type="eggNOG" id="COG0667">
    <property type="taxonomic scope" value="Bacteria"/>
</dbReference>
<proteinExistence type="predicted"/>
<evidence type="ECO:0000313" key="4">
    <source>
        <dbReference type="Proteomes" id="UP000029500"/>
    </source>
</evidence>
<protein>
    <submittedName>
        <fullName evidence="3">Aldo/keto reductase</fullName>
    </submittedName>
</protein>
<keyword evidence="4" id="KW-1185">Reference proteome</keyword>
<reference evidence="3 4" key="1">
    <citation type="submission" date="2014-08" db="EMBL/GenBank/DDBJ databases">
        <title>Comparative genomics of the Paenibacillus odorifer group.</title>
        <authorList>
            <person name="den Bakker H.C."/>
            <person name="Tsai Y.-C."/>
            <person name="Martin N."/>
            <person name="Korlach J."/>
            <person name="Wiedmann M."/>
        </authorList>
    </citation>
    <scope>NUCLEOTIDE SEQUENCE [LARGE SCALE GENOMIC DNA]</scope>
    <source>
        <strain evidence="3 4">DSM 15220</strain>
    </source>
</reference>
<dbReference type="FunFam" id="3.20.20.100:FF:000004">
    <property type="entry name" value="Oxidoreductase, aldo/keto reductase"/>
    <property type="match status" value="1"/>
</dbReference>
<name>A0A089NH59_9BACL</name>
<dbReference type="SUPFAM" id="SSF51430">
    <property type="entry name" value="NAD(P)-linked oxidoreductase"/>
    <property type="match status" value="1"/>
</dbReference>
<dbReference type="GO" id="GO:0005829">
    <property type="term" value="C:cytosol"/>
    <property type="evidence" value="ECO:0007669"/>
    <property type="project" value="TreeGrafter"/>
</dbReference>
<dbReference type="GO" id="GO:0016491">
    <property type="term" value="F:oxidoreductase activity"/>
    <property type="evidence" value="ECO:0007669"/>
    <property type="project" value="UniProtKB-KW"/>
</dbReference>
<dbReference type="PANTHER" id="PTHR43364">
    <property type="entry name" value="NADH-SPECIFIC METHYLGLYOXAL REDUCTASE-RELATED"/>
    <property type="match status" value="1"/>
</dbReference>
<dbReference type="Pfam" id="PF00248">
    <property type="entry name" value="Aldo_ket_red"/>
    <property type="match status" value="1"/>
</dbReference>
<dbReference type="InterPro" id="IPR023210">
    <property type="entry name" value="NADP_OxRdtase_dom"/>
</dbReference>
<keyword evidence="1" id="KW-0560">Oxidoreductase</keyword>
<organism evidence="3 4">
    <name type="scientific">Paenibacillus graminis</name>
    <dbReference type="NCBI Taxonomy" id="189425"/>
    <lineage>
        <taxon>Bacteria</taxon>
        <taxon>Bacillati</taxon>
        <taxon>Bacillota</taxon>
        <taxon>Bacilli</taxon>
        <taxon>Bacillales</taxon>
        <taxon>Paenibacillaceae</taxon>
        <taxon>Paenibacillus</taxon>
    </lineage>
</organism>
<evidence type="ECO:0000313" key="3">
    <source>
        <dbReference type="EMBL" id="AIQ68359.1"/>
    </source>
</evidence>
<dbReference type="EMBL" id="CP009287">
    <property type="protein sequence ID" value="AIQ68359.1"/>
    <property type="molecule type" value="Genomic_DNA"/>
</dbReference>
<dbReference type="STRING" id="189425.PGRAT_12605"/>
<sequence length="343" mass="37293">MLYRNLSRTGIRVSAYALGGGVIGSGNKDEDECIQMIHQAIDSGINFLDTSDIYSGGESERIIGKALAGRRSGVILATKVGNPKSGAVNHQGVSRTWIRQAVENSLRSLQTDYIDLYQLHRPFADTDFEETLDVLTDLVKEGKVRYIGTSNHQAWQIAEAQAVSSRRLLQRFISEQSPYSILKRAIELDLAGAADKYSLGLLVYGPLAGGLLTGKYRAGHAAAEDSRAARYKGCAAGEALDPERPENKNKFELIHKLQTVADQAGISLPHMAVAFTQTHPAVTSTIIGPRTPQQLGNFLSGANLQLSADVLDAIDRIVPPGSNVDDVDRAWTPDWLSAAQRRR</sequence>
<dbReference type="PRINTS" id="PR00069">
    <property type="entry name" value="ALDKETRDTASE"/>
</dbReference>
<dbReference type="KEGG" id="pgm:PGRAT_12605"/>
<gene>
    <name evidence="3" type="ORF">PGRAT_12605</name>
</gene>
<dbReference type="AlphaFoldDB" id="A0A089NH59"/>
<dbReference type="PANTHER" id="PTHR43364:SF4">
    <property type="entry name" value="NAD(P)-LINKED OXIDOREDUCTASE SUPERFAMILY PROTEIN"/>
    <property type="match status" value="1"/>
</dbReference>
<accession>A0A089NH59</accession>
<evidence type="ECO:0000259" key="2">
    <source>
        <dbReference type="Pfam" id="PF00248"/>
    </source>
</evidence>
<dbReference type="OrthoDB" id="9773828at2"/>
<dbReference type="Gene3D" id="3.20.20.100">
    <property type="entry name" value="NADP-dependent oxidoreductase domain"/>
    <property type="match status" value="1"/>
</dbReference>
<evidence type="ECO:0000256" key="1">
    <source>
        <dbReference type="ARBA" id="ARBA00023002"/>
    </source>
</evidence>
<dbReference type="InterPro" id="IPR050523">
    <property type="entry name" value="AKR_Detox_Biosynth"/>
</dbReference>
<dbReference type="HOGENOM" id="CLU_023205_2_0_9"/>
<dbReference type="Proteomes" id="UP000029500">
    <property type="component" value="Chromosome"/>
</dbReference>